<organism evidence="2 3">
    <name type="scientific">Ceriporiopsis subvermispora (strain B)</name>
    <name type="common">White-rot fungus</name>
    <name type="synonym">Gelatoporia subvermispora</name>
    <dbReference type="NCBI Taxonomy" id="914234"/>
    <lineage>
        <taxon>Eukaryota</taxon>
        <taxon>Fungi</taxon>
        <taxon>Dikarya</taxon>
        <taxon>Basidiomycota</taxon>
        <taxon>Agaricomycotina</taxon>
        <taxon>Agaricomycetes</taxon>
        <taxon>Polyporales</taxon>
        <taxon>Gelatoporiaceae</taxon>
        <taxon>Gelatoporia</taxon>
    </lineage>
</organism>
<reference evidence="2 3" key="1">
    <citation type="journal article" date="2012" name="Proc. Natl. Acad. Sci. U.S.A.">
        <title>Comparative genomics of Ceriporiopsis subvermispora and Phanerochaete chrysosporium provide insight into selective ligninolysis.</title>
        <authorList>
            <person name="Fernandez-Fueyo E."/>
            <person name="Ruiz-Duenas F.J."/>
            <person name="Ferreira P."/>
            <person name="Floudas D."/>
            <person name="Hibbett D.S."/>
            <person name="Canessa P."/>
            <person name="Larrondo L.F."/>
            <person name="James T.Y."/>
            <person name="Seelenfreund D."/>
            <person name="Lobos S."/>
            <person name="Polanco R."/>
            <person name="Tello M."/>
            <person name="Honda Y."/>
            <person name="Watanabe T."/>
            <person name="Watanabe T."/>
            <person name="Ryu J.S."/>
            <person name="Kubicek C.P."/>
            <person name="Schmoll M."/>
            <person name="Gaskell J."/>
            <person name="Hammel K.E."/>
            <person name="St John F.J."/>
            <person name="Vanden Wymelenberg A."/>
            <person name="Sabat G."/>
            <person name="Splinter BonDurant S."/>
            <person name="Syed K."/>
            <person name="Yadav J.S."/>
            <person name="Doddapaneni H."/>
            <person name="Subramanian V."/>
            <person name="Lavin J.L."/>
            <person name="Oguiza J.A."/>
            <person name="Perez G."/>
            <person name="Pisabarro A.G."/>
            <person name="Ramirez L."/>
            <person name="Santoyo F."/>
            <person name="Master E."/>
            <person name="Coutinho P.M."/>
            <person name="Henrissat B."/>
            <person name="Lombard V."/>
            <person name="Magnuson J.K."/>
            <person name="Kuees U."/>
            <person name="Hori C."/>
            <person name="Igarashi K."/>
            <person name="Samejima M."/>
            <person name="Held B.W."/>
            <person name="Barry K.W."/>
            <person name="LaButti K.M."/>
            <person name="Lapidus A."/>
            <person name="Lindquist E.A."/>
            <person name="Lucas S.M."/>
            <person name="Riley R."/>
            <person name="Salamov A.A."/>
            <person name="Hoffmeister D."/>
            <person name="Schwenk D."/>
            <person name="Hadar Y."/>
            <person name="Yarden O."/>
            <person name="de Vries R.P."/>
            <person name="Wiebenga A."/>
            <person name="Stenlid J."/>
            <person name="Eastwood D."/>
            <person name="Grigoriev I.V."/>
            <person name="Berka R.M."/>
            <person name="Blanchette R.A."/>
            <person name="Kersten P."/>
            <person name="Martinez A.T."/>
            <person name="Vicuna R."/>
            <person name="Cullen D."/>
        </authorList>
    </citation>
    <scope>NUCLEOTIDE SEQUENCE [LARGE SCALE GENOMIC DNA]</scope>
    <source>
        <strain evidence="2 3">B</strain>
    </source>
</reference>
<feature type="compositionally biased region" description="Basic residues" evidence="1">
    <location>
        <begin position="175"/>
        <end position="191"/>
    </location>
</feature>
<dbReference type="Proteomes" id="UP000016930">
    <property type="component" value="Unassembled WGS sequence"/>
</dbReference>
<evidence type="ECO:0000313" key="3">
    <source>
        <dbReference type="Proteomes" id="UP000016930"/>
    </source>
</evidence>
<proteinExistence type="predicted"/>
<name>M2R4W2_CERS8</name>
<protein>
    <submittedName>
        <fullName evidence="2">Uncharacterized protein</fullName>
    </submittedName>
</protein>
<dbReference type="HOGENOM" id="CLU_1421261_0_0_1"/>
<evidence type="ECO:0000256" key="1">
    <source>
        <dbReference type="SAM" id="MobiDB-lite"/>
    </source>
</evidence>
<accession>M2R4W2</accession>
<dbReference type="EMBL" id="KB445793">
    <property type="protein sequence ID" value="EMD39610.1"/>
    <property type="molecule type" value="Genomic_DNA"/>
</dbReference>
<dbReference type="AlphaFoldDB" id="M2R4W2"/>
<evidence type="ECO:0000313" key="2">
    <source>
        <dbReference type="EMBL" id="EMD39610.1"/>
    </source>
</evidence>
<sequence length="191" mass="21950">MQAGVVSTFQLDEIKRVARLFCLFEDVIDEMELGSELTIPDPDKFPPVESVRYNRVVQGIGDDEVMDAIDNAEDVPGLRTLLVPYIDHPVGLTRASTYKMKLHKHRPTTELMFNNYPTTTYGDNIVRFMEVNAKFAQYALVHDDKTIECCRPSLDVFFDDIICDGKLTQFYDPRHPRRPRPGPHTLSGRRF</sequence>
<feature type="region of interest" description="Disordered" evidence="1">
    <location>
        <begin position="172"/>
        <end position="191"/>
    </location>
</feature>
<keyword evidence="3" id="KW-1185">Reference proteome</keyword>
<gene>
    <name evidence="2" type="ORF">CERSUDRAFT_92109</name>
</gene>